<dbReference type="EMBL" id="RRYP01003827">
    <property type="protein sequence ID" value="TNV83446.1"/>
    <property type="molecule type" value="Genomic_DNA"/>
</dbReference>
<sequence>MLFEPYLRGVGYDDNKFLIDQILNIPPEMMEYLQTFNEFKNCLREDDLDSDYYDRVFNEQILIDDDEYLHIIVTAYDEVFQLQSDIQKTVEMLKTRDWKQSALTKERFFHYCRHNWIEDRKKKYLYYGYFY</sequence>
<reference evidence="1" key="1">
    <citation type="submission" date="2019-06" db="EMBL/GenBank/DDBJ databases">
        <authorList>
            <person name="Zheng W."/>
        </authorList>
    </citation>
    <scope>NUCLEOTIDE SEQUENCE</scope>
    <source>
        <strain evidence="1">QDHG01</strain>
    </source>
</reference>
<name>A0A8J8NX33_HALGN</name>
<evidence type="ECO:0000313" key="2">
    <source>
        <dbReference type="Proteomes" id="UP000785679"/>
    </source>
</evidence>
<proteinExistence type="predicted"/>
<dbReference type="AlphaFoldDB" id="A0A8J8NX33"/>
<protein>
    <submittedName>
        <fullName evidence="1">Uncharacterized protein</fullName>
    </submittedName>
</protein>
<keyword evidence="2" id="KW-1185">Reference proteome</keyword>
<comment type="caution">
    <text evidence="1">The sequence shown here is derived from an EMBL/GenBank/DDBJ whole genome shotgun (WGS) entry which is preliminary data.</text>
</comment>
<organism evidence="1 2">
    <name type="scientific">Halteria grandinella</name>
    <dbReference type="NCBI Taxonomy" id="5974"/>
    <lineage>
        <taxon>Eukaryota</taxon>
        <taxon>Sar</taxon>
        <taxon>Alveolata</taxon>
        <taxon>Ciliophora</taxon>
        <taxon>Intramacronucleata</taxon>
        <taxon>Spirotrichea</taxon>
        <taxon>Stichotrichia</taxon>
        <taxon>Sporadotrichida</taxon>
        <taxon>Halteriidae</taxon>
        <taxon>Halteria</taxon>
    </lineage>
</organism>
<dbReference type="Proteomes" id="UP000785679">
    <property type="component" value="Unassembled WGS sequence"/>
</dbReference>
<accession>A0A8J8NX33</accession>
<evidence type="ECO:0000313" key="1">
    <source>
        <dbReference type="EMBL" id="TNV83446.1"/>
    </source>
</evidence>
<gene>
    <name evidence="1" type="ORF">FGO68_gene2223</name>
</gene>